<dbReference type="Proteomes" id="UP000271974">
    <property type="component" value="Unassembled WGS sequence"/>
</dbReference>
<protein>
    <submittedName>
        <fullName evidence="4">Uncharacterized protein</fullName>
    </submittedName>
</protein>
<organism evidence="4 5">
    <name type="scientific">Elysia chlorotica</name>
    <name type="common">Eastern emerald elysia</name>
    <name type="synonym">Sea slug</name>
    <dbReference type="NCBI Taxonomy" id="188477"/>
    <lineage>
        <taxon>Eukaryota</taxon>
        <taxon>Metazoa</taxon>
        <taxon>Spiralia</taxon>
        <taxon>Lophotrochozoa</taxon>
        <taxon>Mollusca</taxon>
        <taxon>Gastropoda</taxon>
        <taxon>Heterobranchia</taxon>
        <taxon>Euthyneura</taxon>
        <taxon>Panpulmonata</taxon>
        <taxon>Sacoglossa</taxon>
        <taxon>Placobranchoidea</taxon>
        <taxon>Plakobranchidae</taxon>
        <taxon>Elysia</taxon>
    </lineage>
</organism>
<evidence type="ECO:0000256" key="3">
    <source>
        <dbReference type="PROSITE-ProRule" id="PRU00221"/>
    </source>
</evidence>
<keyword evidence="5" id="KW-1185">Reference proteome</keyword>
<gene>
    <name evidence="4" type="ORF">EGW08_004873</name>
</gene>
<comment type="caution">
    <text evidence="4">The sequence shown here is derived from an EMBL/GenBank/DDBJ whole genome shotgun (WGS) entry which is preliminary data.</text>
</comment>
<dbReference type="STRING" id="188477.A0A433U0G1"/>
<dbReference type="Gene3D" id="2.130.10.10">
    <property type="entry name" value="YVTN repeat-like/Quinoprotein amine dehydrogenase"/>
    <property type="match status" value="2"/>
</dbReference>
<dbReference type="PROSITE" id="PS50082">
    <property type="entry name" value="WD_REPEATS_2"/>
    <property type="match status" value="1"/>
</dbReference>
<name>A0A433U0G1_ELYCH</name>
<keyword evidence="1 3" id="KW-0853">WD repeat</keyword>
<evidence type="ECO:0000256" key="1">
    <source>
        <dbReference type="ARBA" id="ARBA00022574"/>
    </source>
</evidence>
<evidence type="ECO:0000313" key="5">
    <source>
        <dbReference type="Proteomes" id="UP000271974"/>
    </source>
</evidence>
<reference evidence="4 5" key="1">
    <citation type="submission" date="2019-01" db="EMBL/GenBank/DDBJ databases">
        <title>A draft genome assembly of the solar-powered sea slug Elysia chlorotica.</title>
        <authorList>
            <person name="Cai H."/>
            <person name="Li Q."/>
            <person name="Fang X."/>
            <person name="Li J."/>
            <person name="Curtis N.E."/>
            <person name="Altenburger A."/>
            <person name="Shibata T."/>
            <person name="Feng M."/>
            <person name="Maeda T."/>
            <person name="Schwartz J.A."/>
            <person name="Shigenobu S."/>
            <person name="Lundholm N."/>
            <person name="Nishiyama T."/>
            <person name="Yang H."/>
            <person name="Hasebe M."/>
            <person name="Li S."/>
            <person name="Pierce S.K."/>
            <person name="Wang J."/>
        </authorList>
    </citation>
    <scope>NUCLEOTIDE SEQUENCE [LARGE SCALE GENOMIC DNA]</scope>
    <source>
        <strain evidence="4">EC2010</strain>
        <tissue evidence="4">Whole organism of an adult</tissue>
    </source>
</reference>
<proteinExistence type="predicted"/>
<dbReference type="InterPro" id="IPR019775">
    <property type="entry name" value="WD40_repeat_CS"/>
</dbReference>
<dbReference type="SUPFAM" id="SSF50978">
    <property type="entry name" value="WD40 repeat-like"/>
    <property type="match status" value="1"/>
</dbReference>
<dbReference type="Pfam" id="PF00400">
    <property type="entry name" value="WD40"/>
    <property type="match status" value="2"/>
</dbReference>
<evidence type="ECO:0000256" key="2">
    <source>
        <dbReference type="ARBA" id="ARBA00022737"/>
    </source>
</evidence>
<dbReference type="PANTHER" id="PTHR19854:SF1">
    <property type="entry name" value="GUANINE NUCLEOTIDE-BINDING PROTEIN SUBUNIT BETA-LIKE PROTEIN 1"/>
    <property type="match status" value="1"/>
</dbReference>
<accession>A0A433U0G1</accession>
<feature type="repeat" description="WD" evidence="3">
    <location>
        <begin position="294"/>
        <end position="330"/>
    </location>
</feature>
<dbReference type="OrthoDB" id="7668193at2759"/>
<dbReference type="PROSITE" id="PS50294">
    <property type="entry name" value="WD_REPEATS_REGION"/>
    <property type="match status" value="1"/>
</dbReference>
<dbReference type="PANTHER" id="PTHR19854">
    <property type="entry name" value="TRANSDUCIN BETA-LIKE 3"/>
    <property type="match status" value="1"/>
</dbReference>
<keyword evidence="2" id="KW-0677">Repeat</keyword>
<dbReference type="AlphaFoldDB" id="A0A433U0G1"/>
<dbReference type="EMBL" id="RQTK01000113">
    <property type="protein sequence ID" value="RUS87331.1"/>
    <property type="molecule type" value="Genomic_DNA"/>
</dbReference>
<dbReference type="PROSITE" id="PS00678">
    <property type="entry name" value="WD_REPEATS_1"/>
    <property type="match status" value="1"/>
</dbReference>
<dbReference type="InterPro" id="IPR036322">
    <property type="entry name" value="WD40_repeat_dom_sf"/>
</dbReference>
<evidence type="ECO:0000313" key="4">
    <source>
        <dbReference type="EMBL" id="RUS87331.1"/>
    </source>
</evidence>
<dbReference type="InterPro" id="IPR001680">
    <property type="entry name" value="WD40_rpt"/>
</dbReference>
<sequence>MNRRAPPPPDPVMELCGSSPVTCLAFGDVVFAHKKSTFFSGHQNGKILCWNLTSQRVLTQLEAHSETVLWVINPKENILISQGREGLLKVWAADQSNWKLLCTVPTAAFIFCNSSLLSLAKHYMLSVPVEDSGIISVHCLLNDFTLDSEQIPQRLTPAPQREHGMCMKTCSFLLNDQSPRLLVAYEGGSLILWDILLCVALSKLKAHPESIMCLDICATKETGVFRATSGSVDTDLKSWLISEDTLTQDRTVSVTNPGLGSLAYRRDGRIVASGGWDGLCRMFTSAKLRPLVVLSHHKESVQCVAFSEENRLAAGSKDGYITMWDVYVNK</sequence>
<dbReference type="SMART" id="SM00320">
    <property type="entry name" value="WD40"/>
    <property type="match status" value="5"/>
</dbReference>
<dbReference type="InterPro" id="IPR015943">
    <property type="entry name" value="WD40/YVTN_repeat-like_dom_sf"/>
</dbReference>